<reference evidence="2 3" key="1">
    <citation type="journal article" date="2019" name="Sci. Rep.">
        <title>Orb-weaving spider Araneus ventricosus genome elucidates the spidroin gene catalogue.</title>
        <authorList>
            <person name="Kono N."/>
            <person name="Nakamura H."/>
            <person name="Ohtoshi R."/>
            <person name="Moran D.A.P."/>
            <person name="Shinohara A."/>
            <person name="Yoshida Y."/>
            <person name="Fujiwara M."/>
            <person name="Mori M."/>
            <person name="Tomita M."/>
            <person name="Arakawa K."/>
        </authorList>
    </citation>
    <scope>NUCLEOTIDE SEQUENCE [LARGE SCALE GENOMIC DNA]</scope>
</reference>
<dbReference type="EMBL" id="BGPR01012946">
    <property type="protein sequence ID" value="GBN58511.1"/>
    <property type="molecule type" value="Genomic_DNA"/>
</dbReference>
<dbReference type="Proteomes" id="UP000499080">
    <property type="component" value="Unassembled WGS sequence"/>
</dbReference>
<proteinExistence type="predicted"/>
<evidence type="ECO:0000313" key="3">
    <source>
        <dbReference type="Proteomes" id="UP000499080"/>
    </source>
</evidence>
<evidence type="ECO:0000256" key="1">
    <source>
        <dbReference type="SAM" id="MobiDB-lite"/>
    </source>
</evidence>
<gene>
    <name evidence="2" type="ORF">AVEN_187644_1</name>
</gene>
<name>A0A4Y2Q4X3_ARAVE</name>
<comment type="caution">
    <text evidence="2">The sequence shown here is derived from an EMBL/GenBank/DDBJ whole genome shotgun (WGS) entry which is preliminary data.</text>
</comment>
<keyword evidence="3" id="KW-1185">Reference proteome</keyword>
<dbReference type="AlphaFoldDB" id="A0A4Y2Q4X3"/>
<accession>A0A4Y2Q4X3</accession>
<protein>
    <submittedName>
        <fullName evidence="2">Uncharacterized protein</fullName>
    </submittedName>
</protein>
<evidence type="ECO:0000313" key="2">
    <source>
        <dbReference type="EMBL" id="GBN58511.1"/>
    </source>
</evidence>
<feature type="region of interest" description="Disordered" evidence="1">
    <location>
        <begin position="21"/>
        <end position="41"/>
    </location>
</feature>
<sequence>MLTDVSDSQASFVRTEVWQHKPTQKLGKRANPPRTINHGLPDVSGMAVANGSRVAHVEPKTSSTSVNQMLANRSDRKCICTGRVCLSGAHNRGTANACK</sequence>
<organism evidence="2 3">
    <name type="scientific">Araneus ventricosus</name>
    <name type="common">Orbweaver spider</name>
    <name type="synonym">Epeira ventricosa</name>
    <dbReference type="NCBI Taxonomy" id="182803"/>
    <lineage>
        <taxon>Eukaryota</taxon>
        <taxon>Metazoa</taxon>
        <taxon>Ecdysozoa</taxon>
        <taxon>Arthropoda</taxon>
        <taxon>Chelicerata</taxon>
        <taxon>Arachnida</taxon>
        <taxon>Araneae</taxon>
        <taxon>Araneomorphae</taxon>
        <taxon>Entelegynae</taxon>
        <taxon>Araneoidea</taxon>
        <taxon>Araneidae</taxon>
        <taxon>Araneus</taxon>
    </lineage>
</organism>